<dbReference type="RefSeq" id="WP_040152270.1">
    <property type="nucleotide sequence ID" value="NZ_CP066343.1"/>
</dbReference>
<evidence type="ECO:0000256" key="1">
    <source>
        <dbReference type="SAM" id="Coils"/>
    </source>
</evidence>
<name>A0A9X6BDW5_XANCI</name>
<organism evidence="3 4">
    <name type="scientific">Xanthomonas citri pv. durantae</name>
    <dbReference type="NCBI Taxonomy" id="487862"/>
    <lineage>
        <taxon>Bacteria</taxon>
        <taxon>Pseudomonadati</taxon>
        <taxon>Pseudomonadota</taxon>
        <taxon>Gammaproteobacteria</taxon>
        <taxon>Lysobacterales</taxon>
        <taxon>Lysobacteraceae</taxon>
        <taxon>Xanthomonas</taxon>
    </lineage>
</organism>
<evidence type="ECO:0000313" key="4">
    <source>
        <dbReference type="Proteomes" id="UP000190508"/>
    </source>
</evidence>
<dbReference type="Proteomes" id="UP000190508">
    <property type="component" value="Chromosome"/>
</dbReference>
<dbReference type="InterPro" id="IPR014996">
    <property type="entry name" value="AcaB"/>
</dbReference>
<evidence type="ECO:0000313" key="3">
    <source>
        <dbReference type="EMBL" id="UVG60929.1"/>
    </source>
</evidence>
<feature type="region of interest" description="Disordered" evidence="2">
    <location>
        <begin position="231"/>
        <end position="278"/>
    </location>
</feature>
<feature type="compositionally biased region" description="Low complexity" evidence="2">
    <location>
        <begin position="238"/>
        <end position="263"/>
    </location>
</feature>
<gene>
    <name evidence="3" type="ORF">Xdur_011560</name>
</gene>
<reference evidence="3" key="1">
    <citation type="submission" date="2020-12" db="EMBL/GenBank/DDBJ databases">
        <title>Complete genome investigation of Xanthomonas citri pv. durantae LMG696.</title>
        <authorList>
            <person name="Rana R."/>
            <person name="Bansal K."/>
            <person name="Patil P.B."/>
        </authorList>
    </citation>
    <scope>NUCLEOTIDE SEQUENCE</scope>
    <source>
        <strain evidence="3">LMG696</strain>
    </source>
</reference>
<sequence>MAEDPKPPALQLNLGSLRSAMSLTLHTHHASRIWHGRAPADGRPGIVGLNGYIAVMNKMKRGAEQDDPYSDWWMLRIEEKLSQTDTALRQLREQVDRALTEVPAALSLGDNLNVQPIRLPLFVNAQLGFMAVYLLADYDELARKLILAHHTALIDRSTLERWLNEGAHALRSLFSLAQQYRYSGCTRDDFAARNAAARAALEKFGELPQEVLEGTRRSRYAPPIVRRSALGRTAGASDDTGGATTPAPAAIDGVDAVDGAGEARSPDGNEDAGGIDVP</sequence>
<dbReference type="EMBL" id="CP066343">
    <property type="protein sequence ID" value="UVG60929.1"/>
    <property type="molecule type" value="Genomic_DNA"/>
</dbReference>
<dbReference type="AlphaFoldDB" id="A0A9X6BDW5"/>
<feature type="coiled-coil region" evidence="1">
    <location>
        <begin position="74"/>
        <end position="101"/>
    </location>
</feature>
<proteinExistence type="predicted"/>
<evidence type="ECO:0000256" key="2">
    <source>
        <dbReference type="SAM" id="MobiDB-lite"/>
    </source>
</evidence>
<dbReference type="NCBIfam" id="TIGR03761">
    <property type="entry name" value="ICE_PFL4669"/>
    <property type="match status" value="1"/>
</dbReference>
<keyword evidence="1" id="KW-0175">Coiled coil</keyword>
<protein>
    <submittedName>
        <fullName evidence="3">TIGR03761 family integrating conjugative element protein</fullName>
    </submittedName>
</protein>
<dbReference type="Pfam" id="PF08900">
    <property type="entry name" value="AcaB"/>
    <property type="match status" value="1"/>
</dbReference>
<accession>A0A9X6BDW5</accession>